<dbReference type="InterPro" id="IPR046865">
    <property type="entry name" value="FapA_b_solenoid"/>
</dbReference>
<sequence length="467" mass="50655">MDQQKEKKIVLSLETSADNMTAFLQLLAAAEESDQKLEQLIWKAINERKIKYGLIEENIKTAIVKRNGEKILLARGREPVAGIDACIKYHFEINGLPLTPKARQDGSVDYYNLELIQQVKAGDVLAERVPPVPGQDGMDIFGRVIPAKKAKDVVLKAGKGTRLLQEENIIVAEKNGHVALINGKVTVSDIYEVRGNVDFSTGNIDFDGTIRITGDVLGGFQVKATADVEVGGAVLGGSIQAGGHLRVRNGIIGKKGAQISCQGNLFAAYVENAFIECGGNVQIGKGIMHSQVIAEGSVIVEGSKALIAGGEVRAGRDIRAKTVGAPMGTHTLLEAGVSPKLKLRYLATVSGLTAVQQSLTKAKQIIDLLQRMKEKAGELPDEKKALLIKVKRSVINLEAELKNLIVEEQELLTLLQTSIEGKIMIEKIVHPGTRIVIGDQTLIIDEPVQYVSFQLNQEGEIEMRPLR</sequence>
<dbReference type="OrthoDB" id="9816426at2"/>
<feature type="domain" description="Flagellar Assembly Protein A N-terminal region" evidence="2">
    <location>
        <begin position="12"/>
        <end position="182"/>
    </location>
</feature>
<keyword evidence="1" id="KW-0175">Coiled coil</keyword>
<dbReference type="AlphaFoldDB" id="A0A1T4P956"/>
<dbReference type="InterPro" id="IPR046866">
    <property type="entry name" value="FapA_N"/>
</dbReference>
<dbReference type="Pfam" id="PF20250">
    <property type="entry name" value="FapA_N"/>
    <property type="match status" value="1"/>
</dbReference>
<dbReference type="RefSeq" id="WP_078665266.1">
    <property type="nucleotide sequence ID" value="NZ_FUXM01000010.1"/>
</dbReference>
<protein>
    <recommendedName>
        <fullName evidence="2">Flagellar Assembly Protein A N-terminal region domain-containing protein</fullName>
    </recommendedName>
</protein>
<evidence type="ECO:0000313" key="3">
    <source>
        <dbReference type="EMBL" id="SJZ87776.1"/>
    </source>
</evidence>
<feature type="coiled-coil region" evidence="1">
    <location>
        <begin position="387"/>
        <end position="414"/>
    </location>
</feature>
<evidence type="ECO:0000259" key="2">
    <source>
        <dbReference type="Pfam" id="PF20250"/>
    </source>
</evidence>
<evidence type="ECO:0000256" key="1">
    <source>
        <dbReference type="SAM" id="Coils"/>
    </source>
</evidence>
<dbReference type="InterPro" id="IPR005646">
    <property type="entry name" value="FapA"/>
</dbReference>
<dbReference type="Pfam" id="PF03961">
    <property type="entry name" value="FapA"/>
    <property type="match status" value="1"/>
</dbReference>
<name>A0A1T4P956_9FIRM</name>
<accession>A0A1T4P956</accession>
<dbReference type="PANTHER" id="PTHR38032">
    <property type="entry name" value="POLYMERASE-RELATED"/>
    <property type="match status" value="1"/>
</dbReference>
<gene>
    <name evidence="3" type="ORF">SAMN02745885_01184</name>
</gene>
<evidence type="ECO:0000313" key="4">
    <source>
        <dbReference type="Proteomes" id="UP000189933"/>
    </source>
</evidence>
<organism evidence="3 4">
    <name type="scientific">Carboxydocella sporoproducens DSM 16521</name>
    <dbReference type="NCBI Taxonomy" id="1121270"/>
    <lineage>
        <taxon>Bacteria</taxon>
        <taxon>Bacillati</taxon>
        <taxon>Bacillota</taxon>
        <taxon>Clostridia</taxon>
        <taxon>Eubacteriales</taxon>
        <taxon>Clostridiales Family XVI. Incertae Sedis</taxon>
        <taxon>Carboxydocella</taxon>
    </lineage>
</organism>
<reference evidence="4" key="1">
    <citation type="submission" date="2017-02" db="EMBL/GenBank/DDBJ databases">
        <authorList>
            <person name="Varghese N."/>
            <person name="Submissions S."/>
        </authorList>
    </citation>
    <scope>NUCLEOTIDE SEQUENCE [LARGE SCALE GENOMIC DNA]</scope>
    <source>
        <strain evidence="4">DSM 16521</strain>
    </source>
</reference>
<keyword evidence="4" id="KW-1185">Reference proteome</keyword>
<dbReference type="EMBL" id="FUXM01000010">
    <property type="protein sequence ID" value="SJZ87776.1"/>
    <property type="molecule type" value="Genomic_DNA"/>
</dbReference>
<dbReference type="PANTHER" id="PTHR38032:SF1">
    <property type="entry name" value="RNA-BINDING PROTEIN KHPB N-TERMINAL DOMAIN-CONTAINING PROTEIN"/>
    <property type="match status" value="1"/>
</dbReference>
<dbReference type="Proteomes" id="UP000189933">
    <property type="component" value="Unassembled WGS sequence"/>
</dbReference>
<proteinExistence type="predicted"/>